<organism evidence="1 2">
    <name type="scientific">Zopfia rhizophila CBS 207.26</name>
    <dbReference type="NCBI Taxonomy" id="1314779"/>
    <lineage>
        <taxon>Eukaryota</taxon>
        <taxon>Fungi</taxon>
        <taxon>Dikarya</taxon>
        <taxon>Ascomycota</taxon>
        <taxon>Pezizomycotina</taxon>
        <taxon>Dothideomycetes</taxon>
        <taxon>Dothideomycetes incertae sedis</taxon>
        <taxon>Zopfiaceae</taxon>
        <taxon>Zopfia</taxon>
    </lineage>
</organism>
<gene>
    <name evidence="1" type="ORF">K469DRAFT_715640</name>
</gene>
<reference evidence="1" key="1">
    <citation type="journal article" date="2020" name="Stud. Mycol.">
        <title>101 Dothideomycetes genomes: a test case for predicting lifestyles and emergence of pathogens.</title>
        <authorList>
            <person name="Haridas S."/>
            <person name="Albert R."/>
            <person name="Binder M."/>
            <person name="Bloem J."/>
            <person name="Labutti K."/>
            <person name="Salamov A."/>
            <person name="Andreopoulos B."/>
            <person name="Baker S."/>
            <person name="Barry K."/>
            <person name="Bills G."/>
            <person name="Bluhm B."/>
            <person name="Cannon C."/>
            <person name="Castanera R."/>
            <person name="Culley D."/>
            <person name="Daum C."/>
            <person name="Ezra D."/>
            <person name="Gonzalez J."/>
            <person name="Henrissat B."/>
            <person name="Kuo A."/>
            <person name="Liang C."/>
            <person name="Lipzen A."/>
            <person name="Lutzoni F."/>
            <person name="Magnuson J."/>
            <person name="Mondo S."/>
            <person name="Nolan M."/>
            <person name="Ohm R."/>
            <person name="Pangilinan J."/>
            <person name="Park H.-J."/>
            <person name="Ramirez L."/>
            <person name="Alfaro M."/>
            <person name="Sun H."/>
            <person name="Tritt A."/>
            <person name="Yoshinaga Y."/>
            <person name="Zwiers L.-H."/>
            <person name="Turgeon B."/>
            <person name="Goodwin S."/>
            <person name="Spatafora J."/>
            <person name="Crous P."/>
            <person name="Grigoriev I."/>
        </authorList>
    </citation>
    <scope>NUCLEOTIDE SEQUENCE</scope>
    <source>
        <strain evidence="1">CBS 207.26</strain>
    </source>
</reference>
<accession>A0A6A6DM09</accession>
<evidence type="ECO:0000313" key="1">
    <source>
        <dbReference type="EMBL" id="KAF2180033.1"/>
    </source>
</evidence>
<sequence>MIDRRSHGILTNKADRCTGEHRRQVDVGSLRTELSKAYTQRHISTPTAICSSHASQCVAPSSAMVFRTSRAVRHEAEVIGSGFA</sequence>
<protein>
    <submittedName>
        <fullName evidence="1">Uncharacterized protein</fullName>
    </submittedName>
</protein>
<keyword evidence="2" id="KW-1185">Reference proteome</keyword>
<proteinExistence type="predicted"/>
<dbReference type="AlphaFoldDB" id="A0A6A6DM09"/>
<dbReference type="Proteomes" id="UP000800200">
    <property type="component" value="Unassembled WGS sequence"/>
</dbReference>
<name>A0A6A6DM09_9PEZI</name>
<dbReference type="EMBL" id="ML994660">
    <property type="protein sequence ID" value="KAF2180033.1"/>
    <property type="molecule type" value="Genomic_DNA"/>
</dbReference>
<evidence type="ECO:0000313" key="2">
    <source>
        <dbReference type="Proteomes" id="UP000800200"/>
    </source>
</evidence>